<dbReference type="RefSeq" id="WP_099147932.1">
    <property type="nucleotide sequence ID" value="NZ_PDUD01000001.1"/>
</dbReference>
<reference evidence="1 2" key="1">
    <citation type="submission" date="2017-10" db="EMBL/GenBank/DDBJ databases">
        <title>The draft genome sequence of Lewinella nigricans NBRC 102662.</title>
        <authorList>
            <person name="Wang K."/>
        </authorList>
    </citation>
    <scope>NUCLEOTIDE SEQUENCE [LARGE SCALE GENOMIC DNA]</scope>
    <source>
        <strain evidence="1 2">NBRC 102662</strain>
    </source>
</reference>
<evidence type="ECO:0008006" key="3">
    <source>
        <dbReference type="Google" id="ProtNLM"/>
    </source>
</evidence>
<dbReference type="EMBL" id="PDUD01000001">
    <property type="protein sequence ID" value="PHN08340.1"/>
    <property type="molecule type" value="Genomic_DNA"/>
</dbReference>
<gene>
    <name evidence="1" type="ORF">CRP01_00045</name>
</gene>
<organism evidence="1 2">
    <name type="scientific">Flavilitoribacter nigricans (strain ATCC 23147 / DSM 23189 / NBRC 102662 / NCIMB 1420 / SS-2)</name>
    <name type="common">Lewinella nigricans</name>
    <dbReference type="NCBI Taxonomy" id="1122177"/>
    <lineage>
        <taxon>Bacteria</taxon>
        <taxon>Pseudomonadati</taxon>
        <taxon>Bacteroidota</taxon>
        <taxon>Saprospiria</taxon>
        <taxon>Saprospirales</taxon>
        <taxon>Lewinellaceae</taxon>
        <taxon>Flavilitoribacter</taxon>
    </lineage>
</organism>
<evidence type="ECO:0000313" key="2">
    <source>
        <dbReference type="Proteomes" id="UP000223913"/>
    </source>
</evidence>
<comment type="caution">
    <text evidence="1">The sequence shown here is derived from an EMBL/GenBank/DDBJ whole genome shotgun (WGS) entry which is preliminary data.</text>
</comment>
<dbReference type="AlphaFoldDB" id="A0A2D0NIX2"/>
<accession>A0A2D0NIX2</accession>
<dbReference type="Proteomes" id="UP000223913">
    <property type="component" value="Unassembled WGS sequence"/>
</dbReference>
<protein>
    <recommendedName>
        <fullName evidence="3">ABC transporter ATPase</fullName>
    </recommendedName>
</protein>
<proteinExistence type="predicted"/>
<sequence length="159" mass="18598">MTLPEVLPDSTRVWIYQTNQPIAEEKVPEVRDKIQSFVRNWVSHNRALRSHGDLLHNRFVVLMVDESQAGASGCSIDSSVHFLKRLQAEYGVDLFDRMVFSFKKGDEVISLDRDAFARWYAEGKIDDETLVFDTLVNNKKDLEENWMKPLKNSWHRRMV</sequence>
<evidence type="ECO:0000313" key="1">
    <source>
        <dbReference type="EMBL" id="PHN08340.1"/>
    </source>
</evidence>
<name>A0A2D0NIX2_FLAN2</name>
<keyword evidence="2" id="KW-1185">Reference proteome</keyword>
<dbReference type="OrthoDB" id="978691at2"/>